<dbReference type="Gene3D" id="1.10.10.10">
    <property type="entry name" value="Winged helix-like DNA-binding domain superfamily/Winged helix DNA-binding domain"/>
    <property type="match status" value="1"/>
</dbReference>
<evidence type="ECO:0000256" key="1">
    <source>
        <dbReference type="ARBA" id="ARBA00023015"/>
    </source>
</evidence>
<accession>A0ABP4QUI0</accession>
<reference evidence="6" key="1">
    <citation type="journal article" date="2019" name="Int. J. Syst. Evol. Microbiol.">
        <title>The Global Catalogue of Microorganisms (GCM) 10K type strain sequencing project: providing services to taxonomists for standard genome sequencing and annotation.</title>
        <authorList>
            <consortium name="The Broad Institute Genomics Platform"/>
            <consortium name="The Broad Institute Genome Sequencing Center for Infectious Disease"/>
            <person name="Wu L."/>
            <person name="Ma J."/>
        </authorList>
    </citation>
    <scope>NUCLEOTIDE SEQUENCE [LARGE SCALE GENOMIC DNA]</scope>
    <source>
        <strain evidence="6">JCM 13929</strain>
    </source>
</reference>
<dbReference type="PANTHER" id="PTHR33204">
    <property type="entry name" value="TRANSCRIPTIONAL REGULATOR, MARR FAMILY"/>
    <property type="match status" value="1"/>
</dbReference>
<dbReference type="InterPro" id="IPR036388">
    <property type="entry name" value="WH-like_DNA-bd_sf"/>
</dbReference>
<dbReference type="EMBL" id="BAAAMU010000006">
    <property type="protein sequence ID" value="GAA1618297.1"/>
    <property type="molecule type" value="Genomic_DNA"/>
</dbReference>
<name>A0ABP4QUI0_9ACTN</name>
<evidence type="ECO:0000256" key="2">
    <source>
        <dbReference type="ARBA" id="ARBA00023125"/>
    </source>
</evidence>
<comment type="caution">
    <text evidence="5">The sequence shown here is derived from an EMBL/GenBank/DDBJ whole genome shotgun (WGS) entry which is preliminary data.</text>
</comment>
<dbReference type="PANTHER" id="PTHR33204:SF37">
    <property type="entry name" value="HTH-TYPE TRANSCRIPTIONAL REGULATOR YODB"/>
    <property type="match status" value="1"/>
</dbReference>
<proteinExistence type="predicted"/>
<dbReference type="InterPro" id="IPR002577">
    <property type="entry name" value="HTH_HxlR"/>
</dbReference>
<keyword evidence="1" id="KW-0805">Transcription regulation</keyword>
<feature type="domain" description="HTH hxlR-type" evidence="4">
    <location>
        <begin position="6"/>
        <end position="103"/>
    </location>
</feature>
<dbReference type="Pfam" id="PF01638">
    <property type="entry name" value="HxlR"/>
    <property type="match status" value="1"/>
</dbReference>
<keyword evidence="2" id="KW-0238">DNA-binding</keyword>
<keyword evidence="3" id="KW-0804">Transcription</keyword>
<organism evidence="5 6">
    <name type="scientific">Nonomuraea maheshkhaliensis</name>
    <dbReference type="NCBI Taxonomy" id="419590"/>
    <lineage>
        <taxon>Bacteria</taxon>
        <taxon>Bacillati</taxon>
        <taxon>Actinomycetota</taxon>
        <taxon>Actinomycetes</taxon>
        <taxon>Streptosporangiales</taxon>
        <taxon>Streptosporangiaceae</taxon>
        <taxon>Nonomuraea</taxon>
    </lineage>
</organism>
<dbReference type="InterPro" id="IPR036390">
    <property type="entry name" value="WH_DNA-bd_sf"/>
</dbReference>
<evidence type="ECO:0000313" key="5">
    <source>
        <dbReference type="EMBL" id="GAA1618297.1"/>
    </source>
</evidence>
<keyword evidence="6" id="KW-1185">Reference proteome</keyword>
<dbReference type="SUPFAM" id="SSF46785">
    <property type="entry name" value="Winged helix' DNA-binding domain"/>
    <property type="match status" value="1"/>
</dbReference>
<dbReference type="PROSITE" id="PS51118">
    <property type="entry name" value="HTH_HXLR"/>
    <property type="match status" value="1"/>
</dbReference>
<sequence>MDEESCHRILRAIDIIGVRWVGPILLAGARGARRFKEYRAMVPGISDPQLTLRLKQLQERGLVERTVIPSTPVQITYALTADAEELISALQPLAHWSERHLLT</sequence>
<evidence type="ECO:0000313" key="6">
    <source>
        <dbReference type="Proteomes" id="UP001500064"/>
    </source>
</evidence>
<evidence type="ECO:0000256" key="3">
    <source>
        <dbReference type="ARBA" id="ARBA00023163"/>
    </source>
</evidence>
<dbReference type="Proteomes" id="UP001500064">
    <property type="component" value="Unassembled WGS sequence"/>
</dbReference>
<evidence type="ECO:0000259" key="4">
    <source>
        <dbReference type="PROSITE" id="PS51118"/>
    </source>
</evidence>
<gene>
    <name evidence="5" type="ORF">GCM10009733_013280</name>
</gene>
<protein>
    <recommendedName>
        <fullName evidence="4">HTH hxlR-type domain-containing protein</fullName>
    </recommendedName>
</protein>